<name>A0A0R2APY7_9LACO</name>
<dbReference type="PROSITE" id="PS51729">
    <property type="entry name" value="GNAT_YJDJ"/>
    <property type="match status" value="1"/>
</dbReference>
<reference evidence="2 3" key="1">
    <citation type="journal article" date="2015" name="Genome Announc.">
        <title>Expanding the biotechnology potential of lactobacilli through comparative genomics of 213 strains and associated genera.</title>
        <authorList>
            <person name="Sun Z."/>
            <person name="Harris H.M."/>
            <person name="McCann A."/>
            <person name="Guo C."/>
            <person name="Argimon S."/>
            <person name="Zhang W."/>
            <person name="Yang X."/>
            <person name="Jeffery I.B."/>
            <person name="Cooney J.C."/>
            <person name="Kagawa T.F."/>
            <person name="Liu W."/>
            <person name="Song Y."/>
            <person name="Salvetti E."/>
            <person name="Wrobel A."/>
            <person name="Rasinkangas P."/>
            <person name="Parkhill J."/>
            <person name="Rea M.C."/>
            <person name="O'Sullivan O."/>
            <person name="Ritari J."/>
            <person name="Douillard F.P."/>
            <person name="Paul Ross R."/>
            <person name="Yang R."/>
            <person name="Briner A.E."/>
            <person name="Felis G.E."/>
            <person name="de Vos W.M."/>
            <person name="Barrangou R."/>
            <person name="Klaenhammer T.R."/>
            <person name="Caufield P.W."/>
            <person name="Cui Y."/>
            <person name="Zhang H."/>
            <person name="O'Toole P.W."/>
        </authorList>
    </citation>
    <scope>NUCLEOTIDE SEQUENCE [LARGE SCALE GENOMIC DNA]</scope>
    <source>
        <strain evidence="2 3">DSM 20509</strain>
    </source>
</reference>
<accession>A0A0R2APY7</accession>
<dbReference type="EMBL" id="AYYP01000006">
    <property type="protein sequence ID" value="KRM66233.1"/>
    <property type="molecule type" value="Genomic_DNA"/>
</dbReference>
<dbReference type="InterPro" id="IPR016181">
    <property type="entry name" value="Acyl_CoA_acyltransferase"/>
</dbReference>
<dbReference type="OrthoDB" id="9793389at2"/>
<keyword evidence="3" id="KW-1185">Reference proteome</keyword>
<comment type="caution">
    <text evidence="2">The sequence shown here is derived from an EMBL/GenBank/DDBJ whole genome shotgun (WGS) entry which is preliminary data.</text>
</comment>
<organism evidence="2 3">
    <name type="scientific">Ligilactobacillus agilis DSM 20509</name>
    <dbReference type="NCBI Taxonomy" id="1423718"/>
    <lineage>
        <taxon>Bacteria</taxon>
        <taxon>Bacillati</taxon>
        <taxon>Bacillota</taxon>
        <taxon>Bacilli</taxon>
        <taxon>Lactobacillales</taxon>
        <taxon>Lactobacillaceae</taxon>
        <taxon>Ligilactobacillus</taxon>
    </lineage>
</organism>
<sequence>MYTWTDNSMDYANEEGRHLANIGFSMIDANQTYVVEHTWVSEDARGMGLAGKITVNFLEHARAEGKKVLPLCPYTKKFFEKHPEYADLLKA</sequence>
<evidence type="ECO:0000259" key="1">
    <source>
        <dbReference type="PROSITE" id="PS51729"/>
    </source>
</evidence>
<dbReference type="InterPro" id="IPR031165">
    <property type="entry name" value="GNAT_YJDJ"/>
</dbReference>
<dbReference type="InterPro" id="IPR045057">
    <property type="entry name" value="Gcn5-rel_NAT"/>
</dbReference>
<dbReference type="RefSeq" id="WP_056975650.1">
    <property type="nucleotide sequence ID" value="NZ_AYYP01000006.1"/>
</dbReference>
<dbReference type="SUPFAM" id="SSF55729">
    <property type="entry name" value="Acyl-CoA N-acyltransferases (Nat)"/>
    <property type="match status" value="1"/>
</dbReference>
<evidence type="ECO:0000313" key="2">
    <source>
        <dbReference type="EMBL" id="KRM66233.1"/>
    </source>
</evidence>
<dbReference type="PANTHER" id="PTHR31435">
    <property type="entry name" value="PROTEIN NATD1"/>
    <property type="match status" value="1"/>
</dbReference>
<evidence type="ECO:0000313" key="3">
    <source>
        <dbReference type="Proteomes" id="UP000051008"/>
    </source>
</evidence>
<dbReference type="PATRIC" id="fig|1423718.3.peg.190"/>
<dbReference type="Pfam" id="PF14542">
    <property type="entry name" value="Acetyltransf_CG"/>
    <property type="match status" value="1"/>
</dbReference>
<dbReference type="PANTHER" id="PTHR31435:SF10">
    <property type="entry name" value="BSR4717 PROTEIN"/>
    <property type="match status" value="1"/>
</dbReference>
<gene>
    <name evidence="2" type="ORF">FC14_GL000179</name>
</gene>
<dbReference type="Proteomes" id="UP000051008">
    <property type="component" value="Unassembled WGS sequence"/>
</dbReference>
<dbReference type="AlphaFoldDB" id="A0A0R2APY7"/>
<dbReference type="Gene3D" id="3.40.630.30">
    <property type="match status" value="1"/>
</dbReference>
<protein>
    <recommendedName>
        <fullName evidence="1">N-acetyltransferase domain-containing protein</fullName>
    </recommendedName>
</protein>
<feature type="domain" description="N-acetyltransferase" evidence="1">
    <location>
        <begin position="1"/>
        <end position="90"/>
    </location>
</feature>
<proteinExistence type="predicted"/>
<dbReference type="GeneID" id="75136643"/>